<keyword evidence="2" id="KW-0564">Palmitate</keyword>
<comment type="cofactor">
    <cofactor evidence="2">
        <name>Ca(2+)</name>
        <dbReference type="ChEBI" id="CHEBI:29108"/>
    </cofactor>
</comment>
<feature type="compositionally biased region" description="Gly residues" evidence="3">
    <location>
        <begin position="45"/>
        <end position="67"/>
    </location>
</feature>
<name>A0A7R8WRZ4_9CRUS</name>
<accession>A0A7R8WRZ4</accession>
<dbReference type="GO" id="GO:0005886">
    <property type="term" value="C:plasma membrane"/>
    <property type="evidence" value="ECO:0007669"/>
    <property type="project" value="TreeGrafter"/>
</dbReference>
<keyword evidence="2" id="KW-0106">Calcium</keyword>
<evidence type="ECO:0000256" key="2">
    <source>
        <dbReference type="RuleBase" id="RU363116"/>
    </source>
</evidence>
<reference evidence="4" key="1">
    <citation type="submission" date="2020-11" db="EMBL/GenBank/DDBJ databases">
        <authorList>
            <person name="Tran Van P."/>
        </authorList>
    </citation>
    <scope>NUCLEOTIDE SEQUENCE</scope>
</reference>
<protein>
    <recommendedName>
        <fullName evidence="2">Phospholipid scramblase</fullName>
    </recommendedName>
</protein>
<feature type="non-terminal residue" evidence="4">
    <location>
        <position position="1"/>
    </location>
</feature>
<gene>
    <name evidence="4" type="ORF">CTOB1V02_LOCUS11818</name>
</gene>
<dbReference type="GO" id="GO:0017128">
    <property type="term" value="F:phospholipid scramblase activity"/>
    <property type="evidence" value="ECO:0007669"/>
    <property type="project" value="InterPro"/>
</dbReference>
<organism evidence="4">
    <name type="scientific">Cyprideis torosa</name>
    <dbReference type="NCBI Taxonomy" id="163714"/>
    <lineage>
        <taxon>Eukaryota</taxon>
        <taxon>Metazoa</taxon>
        <taxon>Ecdysozoa</taxon>
        <taxon>Arthropoda</taxon>
        <taxon>Crustacea</taxon>
        <taxon>Oligostraca</taxon>
        <taxon>Ostracoda</taxon>
        <taxon>Podocopa</taxon>
        <taxon>Podocopida</taxon>
        <taxon>Cytherocopina</taxon>
        <taxon>Cytheroidea</taxon>
        <taxon>Cytherideidae</taxon>
        <taxon>Cyprideis</taxon>
    </lineage>
</organism>
<dbReference type="InterPro" id="IPR005552">
    <property type="entry name" value="Scramblase"/>
</dbReference>
<comment type="function">
    <text evidence="2">May mediate accelerated ATP-independent bidirectional transbilayer migration of phospholipids upon binding calcium ions that results in a loss of phospholipid asymmetry in the plasma membrane.</text>
</comment>
<evidence type="ECO:0000256" key="3">
    <source>
        <dbReference type="SAM" id="MobiDB-lite"/>
    </source>
</evidence>
<dbReference type="Pfam" id="PF03803">
    <property type="entry name" value="Scramblase"/>
    <property type="match status" value="1"/>
</dbReference>
<feature type="region of interest" description="Disordered" evidence="3">
    <location>
        <begin position="1"/>
        <end position="95"/>
    </location>
</feature>
<proteinExistence type="inferred from homology"/>
<dbReference type="EMBL" id="OB667474">
    <property type="protein sequence ID" value="CAD7234000.1"/>
    <property type="molecule type" value="Genomic_DNA"/>
</dbReference>
<dbReference type="PANTHER" id="PTHR23248">
    <property type="entry name" value="PHOSPHOLIPID SCRAMBLASE-RELATED"/>
    <property type="match status" value="1"/>
</dbReference>
<keyword evidence="2" id="KW-0449">Lipoprotein</keyword>
<evidence type="ECO:0000313" key="4">
    <source>
        <dbReference type="EMBL" id="CAD7234000.1"/>
    </source>
</evidence>
<feature type="compositionally biased region" description="Pro residues" evidence="3">
    <location>
        <begin position="9"/>
        <end position="39"/>
    </location>
</feature>
<dbReference type="OrthoDB" id="191150at2759"/>
<dbReference type="PANTHER" id="PTHR23248:SF9">
    <property type="entry name" value="PHOSPHOLIPID SCRAMBLASE"/>
    <property type="match status" value="1"/>
</dbReference>
<evidence type="ECO:0000256" key="1">
    <source>
        <dbReference type="ARBA" id="ARBA00005350"/>
    </source>
</evidence>
<sequence>MDSQGYPQPGYPPQPGGYPQPGYPPQGQPGYPPGQPGYPSPHGGYPQGGGGYPQGGGGYSSPQGGGYAPFPGSPITQPPSSGDGGGGNWMNTPSAAGNVPRGLEYLTMVDQLLVQQKVELLEAFVGFETANKYSIKNTMGQKVYYAAEENDCCTRNCCGPIRPFTMKILDNNKQQVMTMDRPLACDSCWFPCCLQVRNMTSQGVAM</sequence>
<comment type="similarity">
    <text evidence="1 2">Belongs to the phospholipid scramblase family.</text>
</comment>
<dbReference type="AlphaFoldDB" id="A0A7R8WRZ4"/>